<dbReference type="Proteomes" id="UP001642409">
    <property type="component" value="Unassembled WGS sequence"/>
</dbReference>
<proteinExistence type="predicted"/>
<evidence type="ECO:0000313" key="2">
    <source>
        <dbReference type="EMBL" id="CAL6087617.1"/>
    </source>
</evidence>
<accession>A0AA86P983</accession>
<name>A0AA86P983_9EUKA</name>
<reference evidence="1" key="1">
    <citation type="submission" date="2023-06" db="EMBL/GenBank/DDBJ databases">
        <authorList>
            <person name="Kurt Z."/>
        </authorList>
    </citation>
    <scope>NUCLEOTIDE SEQUENCE</scope>
</reference>
<evidence type="ECO:0000313" key="1">
    <source>
        <dbReference type="EMBL" id="CAI9934417.1"/>
    </source>
</evidence>
<sequence length="504" mass="58548">MQPDYSQLQLMQQLQEMCASQIQNQEQQARSSTNTNQQKPLLVNQTQNQQPQATPIQIALQKLQQKNQVQNQQDKVIPQQQPQTTIKPRVIINQQQMQVPSQEKQQFNIQNLSQQHLQQLQKLCIVQLIKTQVQNADCYKVKIMQNFMVVEMKVSNQEQLTAFASQHIQQRKEPIIIIFEATPTPQTYNIIDGLQKKVQSQIFVQNNNKFDYTELVNLFVQFIPKKVGDTLSPMTHVHMANYYNYFNLSGTNFMSALFSSIGVNLYRAPIEWLTQHEAIFNGYLGFKTKSDVFLQSWAIHDGKCINIKPAVVQDITQPKRSTEIKITTFPLQVEYDTPQVPPINPLNSRKNQQQLPVFKPKNNDDLEIIPLATSNTTAELQNNKVQDNPNSIQGTQVENTVLDLIKSMRLKQQENERRKSENLEQRQLKDIQIDKQQLLNLNFDVQKEQLNDYQLKQHIKQQIDSSPQNINQEQITLQVKLNENTNVNIEEQIFLLMQCNAIFK</sequence>
<gene>
    <name evidence="1" type="ORF">HINF_LOCUS22062</name>
    <name evidence="2" type="ORF">HINF_LOCUS63731</name>
</gene>
<dbReference type="AlphaFoldDB" id="A0AA86P983"/>
<keyword evidence="3" id="KW-1185">Reference proteome</keyword>
<reference evidence="2 3" key="2">
    <citation type="submission" date="2024-07" db="EMBL/GenBank/DDBJ databases">
        <authorList>
            <person name="Akdeniz Z."/>
        </authorList>
    </citation>
    <scope>NUCLEOTIDE SEQUENCE [LARGE SCALE GENOMIC DNA]</scope>
</reference>
<dbReference type="EMBL" id="CAXDID020000402">
    <property type="protein sequence ID" value="CAL6087617.1"/>
    <property type="molecule type" value="Genomic_DNA"/>
</dbReference>
<evidence type="ECO:0000313" key="3">
    <source>
        <dbReference type="Proteomes" id="UP001642409"/>
    </source>
</evidence>
<dbReference type="EMBL" id="CATOUU010000569">
    <property type="protein sequence ID" value="CAI9934417.1"/>
    <property type="molecule type" value="Genomic_DNA"/>
</dbReference>
<protein>
    <submittedName>
        <fullName evidence="2">Hypothetical_protein</fullName>
    </submittedName>
</protein>
<organism evidence="1">
    <name type="scientific">Hexamita inflata</name>
    <dbReference type="NCBI Taxonomy" id="28002"/>
    <lineage>
        <taxon>Eukaryota</taxon>
        <taxon>Metamonada</taxon>
        <taxon>Diplomonadida</taxon>
        <taxon>Hexamitidae</taxon>
        <taxon>Hexamitinae</taxon>
        <taxon>Hexamita</taxon>
    </lineage>
</organism>
<comment type="caution">
    <text evidence="1">The sequence shown here is derived from an EMBL/GenBank/DDBJ whole genome shotgun (WGS) entry which is preliminary data.</text>
</comment>